<name>A0A1M6Y4V7_9BRAD</name>
<dbReference type="Proteomes" id="UP000189935">
    <property type="component" value="Chromosome I"/>
</dbReference>
<feature type="transmembrane region" description="Helical" evidence="1">
    <location>
        <begin position="39"/>
        <end position="59"/>
    </location>
</feature>
<dbReference type="AlphaFoldDB" id="A0A1M6Y4V7"/>
<organism evidence="2 3">
    <name type="scientific">Bradyrhizobium lablabi</name>
    <dbReference type="NCBI Taxonomy" id="722472"/>
    <lineage>
        <taxon>Bacteria</taxon>
        <taxon>Pseudomonadati</taxon>
        <taxon>Pseudomonadota</taxon>
        <taxon>Alphaproteobacteria</taxon>
        <taxon>Hyphomicrobiales</taxon>
        <taxon>Nitrobacteraceae</taxon>
        <taxon>Bradyrhizobium</taxon>
    </lineage>
</organism>
<evidence type="ECO:0000313" key="3">
    <source>
        <dbReference type="Proteomes" id="UP000189935"/>
    </source>
</evidence>
<reference evidence="2 3" key="1">
    <citation type="submission" date="2016-11" db="EMBL/GenBank/DDBJ databases">
        <authorList>
            <person name="Jaros S."/>
            <person name="Januszkiewicz K."/>
            <person name="Wedrychowicz H."/>
        </authorList>
    </citation>
    <scope>NUCLEOTIDE SEQUENCE [LARGE SCALE GENOMIC DNA]</scope>
    <source>
        <strain evidence="2 3">GAS499</strain>
    </source>
</reference>
<evidence type="ECO:0000256" key="1">
    <source>
        <dbReference type="SAM" id="Phobius"/>
    </source>
</evidence>
<gene>
    <name evidence="2" type="ORF">SAMN05444159_5083</name>
</gene>
<protein>
    <submittedName>
        <fullName evidence="2">Uncharacterized protein</fullName>
    </submittedName>
</protein>
<keyword evidence="1" id="KW-0812">Transmembrane</keyword>
<keyword evidence="1" id="KW-0472">Membrane</keyword>
<sequence>MGRGAAITVASIAVIAVSAKDLARRLCGGGALIMRGLEFAAAGLVLLFGVGLLLGYIAAERVTCL</sequence>
<evidence type="ECO:0000313" key="2">
    <source>
        <dbReference type="EMBL" id="SHL13320.1"/>
    </source>
</evidence>
<proteinExistence type="predicted"/>
<dbReference type="EMBL" id="LT670844">
    <property type="protein sequence ID" value="SHL13320.1"/>
    <property type="molecule type" value="Genomic_DNA"/>
</dbReference>
<accession>A0A1M6Y4V7</accession>
<keyword evidence="1" id="KW-1133">Transmembrane helix</keyword>